<evidence type="ECO:0000256" key="3">
    <source>
        <dbReference type="ARBA" id="ARBA00022679"/>
    </source>
</evidence>
<evidence type="ECO:0000259" key="11">
    <source>
        <dbReference type="PROSITE" id="PS51775"/>
    </source>
</evidence>
<dbReference type="Proteomes" id="UP000289738">
    <property type="component" value="Chromosome A03"/>
</dbReference>
<keyword evidence="4 10" id="KW-0812">Transmembrane</keyword>
<feature type="transmembrane region" description="Helical" evidence="10">
    <location>
        <begin position="925"/>
        <end position="945"/>
    </location>
</feature>
<dbReference type="GO" id="GO:0030244">
    <property type="term" value="P:cellulose biosynthetic process"/>
    <property type="evidence" value="ECO:0007669"/>
    <property type="project" value="InterPro"/>
</dbReference>
<keyword evidence="2" id="KW-0328">Glycosyltransferase</keyword>
<feature type="transmembrane region" description="Helical" evidence="10">
    <location>
        <begin position="977"/>
        <end position="999"/>
    </location>
</feature>
<protein>
    <recommendedName>
        <fullName evidence="11">GTD-binding domain-containing protein</fullName>
    </recommendedName>
</protein>
<comment type="caution">
    <text evidence="12">The sequence shown here is derived from an EMBL/GenBank/DDBJ whole genome shotgun (WGS) entry which is preliminary data.</text>
</comment>
<dbReference type="InterPro" id="IPR005150">
    <property type="entry name" value="Cellulose_synth"/>
</dbReference>
<dbReference type="GO" id="GO:0016020">
    <property type="term" value="C:membrane"/>
    <property type="evidence" value="ECO:0007669"/>
    <property type="project" value="InterPro"/>
</dbReference>
<evidence type="ECO:0000256" key="2">
    <source>
        <dbReference type="ARBA" id="ARBA00022676"/>
    </source>
</evidence>
<dbReference type="InterPro" id="IPR029044">
    <property type="entry name" value="Nucleotide-diphossugar_trans"/>
</dbReference>
<organism evidence="12 13">
    <name type="scientific">Arachis hypogaea</name>
    <name type="common">Peanut</name>
    <dbReference type="NCBI Taxonomy" id="3818"/>
    <lineage>
        <taxon>Eukaryota</taxon>
        <taxon>Viridiplantae</taxon>
        <taxon>Streptophyta</taxon>
        <taxon>Embryophyta</taxon>
        <taxon>Tracheophyta</taxon>
        <taxon>Spermatophyta</taxon>
        <taxon>Magnoliopsida</taxon>
        <taxon>eudicotyledons</taxon>
        <taxon>Gunneridae</taxon>
        <taxon>Pentapetalae</taxon>
        <taxon>rosids</taxon>
        <taxon>fabids</taxon>
        <taxon>Fabales</taxon>
        <taxon>Fabaceae</taxon>
        <taxon>Papilionoideae</taxon>
        <taxon>50 kb inversion clade</taxon>
        <taxon>dalbergioids sensu lato</taxon>
        <taxon>Dalbergieae</taxon>
        <taxon>Pterocarpus clade</taxon>
        <taxon>Arachis</taxon>
    </lineage>
</organism>
<accession>A0A445DUX8</accession>
<dbReference type="PANTHER" id="PTHR13301">
    <property type="entry name" value="X-BOX TRANSCRIPTION FACTOR-RELATED"/>
    <property type="match status" value="1"/>
</dbReference>
<evidence type="ECO:0000256" key="1">
    <source>
        <dbReference type="ARBA" id="ARBA00004127"/>
    </source>
</evidence>
<dbReference type="PROSITE" id="PS51775">
    <property type="entry name" value="GTD_BINDING"/>
    <property type="match status" value="1"/>
</dbReference>
<keyword evidence="13" id="KW-1185">Reference proteome</keyword>
<proteinExistence type="predicted"/>
<feature type="transmembrane region" description="Helical" evidence="10">
    <location>
        <begin position="1043"/>
        <end position="1063"/>
    </location>
</feature>
<evidence type="ECO:0000256" key="7">
    <source>
        <dbReference type="ARBA" id="ARBA00023316"/>
    </source>
</evidence>
<dbReference type="InterPro" id="IPR007656">
    <property type="entry name" value="GTD-bd"/>
</dbReference>
<feature type="transmembrane region" description="Helical" evidence="10">
    <location>
        <begin position="859"/>
        <end position="879"/>
    </location>
</feature>
<feature type="binding site" evidence="8">
    <location>
        <position position="594"/>
    </location>
    <ligand>
        <name>Mn(2+)</name>
        <dbReference type="ChEBI" id="CHEBI:29035"/>
    </ligand>
</feature>
<evidence type="ECO:0000256" key="5">
    <source>
        <dbReference type="ARBA" id="ARBA00022989"/>
    </source>
</evidence>
<dbReference type="GO" id="GO:0016760">
    <property type="term" value="F:cellulose synthase (UDP-forming) activity"/>
    <property type="evidence" value="ECO:0007669"/>
    <property type="project" value="InterPro"/>
</dbReference>
<dbReference type="Pfam" id="PF03552">
    <property type="entry name" value="Cellulose_synt"/>
    <property type="match status" value="2"/>
</dbReference>
<evidence type="ECO:0000256" key="9">
    <source>
        <dbReference type="SAM" id="Coils"/>
    </source>
</evidence>
<evidence type="ECO:0000313" key="12">
    <source>
        <dbReference type="EMBL" id="RYR66927.1"/>
    </source>
</evidence>
<sequence>MVVTEIRDRDYFNSTYIDRVTMAETGTCHVLARTQSDATALKETLHAQQQLLQKLYVELDQEREASATAASEALEMILRLQGEMAAVKMEANHYKRMAEEKIGHAEATLEELEEVIYQKEMEIASLEFQVKAYKQKLLSFRCDFNASEFGIEVPEDQILNNATDQQDEEFCQNNSIRRFQSMPASQFKKSFRVAVRKSERSTSPVLALEAIPPSLDLARKSTEFVSGTLDSYWNQIKMLNERVKVVSDSNEEEKCANLSTISEQREIMPSFIDSDNPPSTPNVHDVFEVPQTSEKNKVNEIGKKWFEKWKSEAENRLRKPDSVSESEGKLNVHREITTRSIRRMTTVVGQRKEGMGVDCNLQEELQKVHQRVERLEREKFSTREEITKEVDGEEQLRLLKHIESQLKLMHLEMKSWKTKKATPNEDVSLAPLQEYQQKASPQEGIFWGTSTTLVPIRDRTGGSARWFPQQLGILNKLVRVIGIFSELVPQLREYEEFKVRINALVAKSMRVPAEGWTMKDETPWPGNNTNDHPSMIQVLIARGGGHHPDQLPCLVYISREKRPAFQHHNKAGAINALLRVSAVLSNAPFVLNLDCNHYVNNSKVVREAMCFFMDIQLGNGIGFVQFPLRFDSLDRNDRYANKNTVLFDINLRCLDGIQGPAYVGSGCIFSRKAIYGLEPPKVSKPPRIVQVHSKQDENEEEDAGIIEEDKQLLKSEMNFENRFQKSHFANSSSTEEGGVDASSGQAALLKEAIHVMSCKYEDRTLWGYEVGMSYGSIAADTLTSFKLHSRGWESVYCMPKRAAFRGTAPINLTDRLNQVLRWAVGSLEILFSRHCPLWYGFNEGKLKTLQRVAYINSTVYPFSSIPLLIYCLIPAICLLTDKFITPSVGTFASLVFISLFITIFASAILELRWSGVSLEEWWRNQQFWVIGSVSAHMFAVVHSLMKALPLVRSNINFITVSKAPDEGQFHQLYTIKWTALLIPPTTIIIINLIGIVAGFTDAINSGGHSWGALLGKLFFSLWVIVHLYPFLKGLMGRQNRTPTLIVIWSVLLASIFSLVWVRIDPFVLKTKGPDAKQCGISC</sequence>
<dbReference type="GO" id="GO:0080115">
    <property type="term" value="F:myosin XI tail binding"/>
    <property type="evidence" value="ECO:0007669"/>
    <property type="project" value="UniProtKB-ARBA"/>
</dbReference>
<dbReference type="Gene3D" id="3.90.550.10">
    <property type="entry name" value="Spore Coat Polysaccharide Biosynthesis Protein SpsA, Chain A"/>
    <property type="match status" value="1"/>
</dbReference>
<dbReference type="GO" id="GO:0012505">
    <property type="term" value="C:endomembrane system"/>
    <property type="evidence" value="ECO:0007669"/>
    <property type="project" value="UniProtKB-SubCell"/>
</dbReference>
<dbReference type="SUPFAM" id="SSF53448">
    <property type="entry name" value="Nucleotide-diphospho-sugar transferases"/>
    <property type="match status" value="1"/>
</dbReference>
<dbReference type="Pfam" id="PF04576">
    <property type="entry name" value="Zein-binding"/>
    <property type="match status" value="1"/>
</dbReference>
<keyword evidence="7" id="KW-0961">Cell wall biogenesis/degradation</keyword>
<keyword evidence="3" id="KW-0808">Transferase</keyword>
<evidence type="ECO:0000313" key="13">
    <source>
        <dbReference type="Proteomes" id="UP000289738"/>
    </source>
</evidence>
<feature type="binding site" evidence="8">
    <location>
        <position position="570"/>
    </location>
    <ligand>
        <name>Mn(2+)</name>
        <dbReference type="ChEBI" id="CHEBI:29035"/>
    </ligand>
</feature>
<keyword evidence="9" id="KW-0175">Coiled coil</keyword>
<dbReference type="EMBL" id="SDMP01000003">
    <property type="protein sequence ID" value="RYR66927.1"/>
    <property type="molecule type" value="Genomic_DNA"/>
</dbReference>
<feature type="transmembrane region" description="Helical" evidence="10">
    <location>
        <begin position="1011"/>
        <end position="1031"/>
    </location>
</feature>
<dbReference type="GO" id="GO:0071555">
    <property type="term" value="P:cell wall organization"/>
    <property type="evidence" value="ECO:0007669"/>
    <property type="project" value="UniProtKB-KW"/>
</dbReference>
<evidence type="ECO:0000256" key="4">
    <source>
        <dbReference type="ARBA" id="ARBA00022692"/>
    </source>
</evidence>
<keyword evidence="5 10" id="KW-1133">Transmembrane helix</keyword>
<gene>
    <name evidence="12" type="ORF">Ahy_A03g013116</name>
</gene>
<comment type="subcellular location">
    <subcellularLocation>
        <location evidence="1">Endomembrane system</location>
        <topology evidence="1">Multi-pass membrane protein</topology>
    </subcellularLocation>
</comment>
<feature type="transmembrane region" description="Helical" evidence="10">
    <location>
        <begin position="891"/>
        <end position="913"/>
    </location>
</feature>
<name>A0A445DUX8_ARAHY</name>
<keyword evidence="6 10" id="KW-0472">Membrane</keyword>
<evidence type="ECO:0000256" key="10">
    <source>
        <dbReference type="SAM" id="Phobius"/>
    </source>
</evidence>
<dbReference type="AlphaFoldDB" id="A0A445DUX8"/>
<evidence type="ECO:0000256" key="6">
    <source>
        <dbReference type="ARBA" id="ARBA00023136"/>
    </source>
</evidence>
<evidence type="ECO:0000256" key="8">
    <source>
        <dbReference type="PIRSR" id="PIRSR605150-3"/>
    </source>
</evidence>
<reference evidence="12 13" key="1">
    <citation type="submission" date="2019-01" db="EMBL/GenBank/DDBJ databases">
        <title>Sequencing of cultivated peanut Arachis hypogaea provides insights into genome evolution and oil improvement.</title>
        <authorList>
            <person name="Chen X."/>
        </authorList>
    </citation>
    <scope>NUCLEOTIDE SEQUENCE [LARGE SCALE GENOMIC DNA]</scope>
    <source>
        <strain evidence="13">cv. Fuhuasheng</strain>
        <tissue evidence="12">Leaves</tissue>
    </source>
</reference>
<feature type="domain" description="GTD-binding" evidence="11">
    <location>
        <begin position="36"/>
        <end position="134"/>
    </location>
</feature>
<feature type="coiled-coil region" evidence="9">
    <location>
        <begin position="95"/>
        <end position="129"/>
    </location>
</feature>